<keyword evidence="7 8" id="KW-0342">GTP-binding</keyword>
<feature type="binding site" evidence="8">
    <location>
        <position position="40"/>
    </location>
    <ligand>
        <name>Mg(2+)</name>
        <dbReference type="ChEBI" id="CHEBI:18420"/>
    </ligand>
</feature>
<comment type="caution">
    <text evidence="10">The sequence shown here is derived from an EMBL/GenBank/DDBJ whole genome shotgun (WGS) entry which is preliminary data.</text>
</comment>
<feature type="binding site" evidence="8">
    <location>
        <position position="13"/>
    </location>
    <ligand>
        <name>Mg(2+)</name>
        <dbReference type="ChEBI" id="CHEBI:18420"/>
    </ligand>
</feature>
<organism evidence="10 11">
    <name type="scientific">Eiseniibacteriota bacterium</name>
    <dbReference type="NCBI Taxonomy" id="2212470"/>
    <lineage>
        <taxon>Bacteria</taxon>
        <taxon>Candidatus Eiseniibacteriota</taxon>
    </lineage>
</organism>
<evidence type="ECO:0000256" key="9">
    <source>
        <dbReference type="RuleBase" id="RU000520"/>
    </source>
</evidence>
<dbReference type="InterPro" id="IPR042111">
    <property type="entry name" value="Adenylosuccinate_synth_dom3"/>
</dbReference>
<dbReference type="Pfam" id="PF00709">
    <property type="entry name" value="Adenylsucc_synt"/>
    <property type="match status" value="1"/>
</dbReference>
<dbReference type="SMART" id="SM00788">
    <property type="entry name" value="Adenylsucc_synt"/>
    <property type="match status" value="1"/>
</dbReference>
<dbReference type="Gene3D" id="3.40.440.10">
    <property type="entry name" value="Adenylosuccinate Synthetase, subunit A, domain 1"/>
    <property type="match status" value="1"/>
</dbReference>
<evidence type="ECO:0000256" key="6">
    <source>
        <dbReference type="ARBA" id="ARBA00022842"/>
    </source>
</evidence>
<dbReference type="HAMAP" id="MF_00011">
    <property type="entry name" value="Adenylosucc_synth"/>
    <property type="match status" value="1"/>
</dbReference>
<gene>
    <name evidence="8" type="primary">purA</name>
    <name evidence="10" type="ORF">KDA27_07485</name>
</gene>
<evidence type="ECO:0000256" key="4">
    <source>
        <dbReference type="ARBA" id="ARBA00022741"/>
    </source>
</evidence>
<feature type="binding site" evidence="8">
    <location>
        <begin position="12"/>
        <end position="18"/>
    </location>
    <ligand>
        <name>GTP</name>
        <dbReference type="ChEBI" id="CHEBI:37565"/>
    </ligand>
</feature>
<comment type="pathway">
    <text evidence="8 9">Purine metabolism; AMP biosynthesis via de novo pathway; AMP from IMP: step 1/2.</text>
</comment>
<keyword evidence="2 8" id="KW-0436">Ligase</keyword>
<evidence type="ECO:0000256" key="7">
    <source>
        <dbReference type="ARBA" id="ARBA00023134"/>
    </source>
</evidence>
<feature type="binding site" evidence="8">
    <location>
        <position position="306"/>
    </location>
    <ligand>
        <name>GTP</name>
        <dbReference type="ChEBI" id="CHEBI:37565"/>
    </ligand>
</feature>
<dbReference type="GO" id="GO:0005737">
    <property type="term" value="C:cytoplasm"/>
    <property type="evidence" value="ECO:0007669"/>
    <property type="project" value="UniProtKB-SubCell"/>
</dbReference>
<dbReference type="NCBIfam" id="NF002223">
    <property type="entry name" value="PRK01117.1"/>
    <property type="match status" value="1"/>
</dbReference>
<evidence type="ECO:0000313" key="10">
    <source>
        <dbReference type="EMBL" id="MCA9755627.1"/>
    </source>
</evidence>
<name>A0A956NAK3_UNCEI</name>
<protein>
    <recommendedName>
        <fullName evidence="8 9">Adenylosuccinate synthetase</fullName>
        <shortName evidence="8">AMPSase</shortName>
        <shortName evidence="8">AdSS</shortName>
        <ecNumber evidence="8 9">6.3.4.4</ecNumber>
    </recommendedName>
    <alternativeName>
        <fullName evidence="8">IMP--aspartate ligase</fullName>
    </alternativeName>
</protein>
<comment type="catalytic activity">
    <reaction evidence="8 9">
        <text>IMP + L-aspartate + GTP = N(6)-(1,2-dicarboxyethyl)-AMP + GDP + phosphate + 2 H(+)</text>
        <dbReference type="Rhea" id="RHEA:15753"/>
        <dbReference type="ChEBI" id="CHEBI:15378"/>
        <dbReference type="ChEBI" id="CHEBI:29991"/>
        <dbReference type="ChEBI" id="CHEBI:37565"/>
        <dbReference type="ChEBI" id="CHEBI:43474"/>
        <dbReference type="ChEBI" id="CHEBI:57567"/>
        <dbReference type="ChEBI" id="CHEBI:58053"/>
        <dbReference type="ChEBI" id="CHEBI:58189"/>
        <dbReference type="EC" id="6.3.4.4"/>
    </reaction>
</comment>
<dbReference type="Gene3D" id="3.90.170.10">
    <property type="entry name" value="Adenylosuccinate Synthetase, subunit A, domain 3"/>
    <property type="match status" value="1"/>
</dbReference>
<dbReference type="InterPro" id="IPR027417">
    <property type="entry name" value="P-loop_NTPase"/>
</dbReference>
<dbReference type="EMBL" id="JAGQHS010000028">
    <property type="protein sequence ID" value="MCA9755627.1"/>
    <property type="molecule type" value="Genomic_DNA"/>
</dbReference>
<keyword evidence="8" id="KW-0963">Cytoplasm</keyword>
<keyword evidence="4 8" id="KW-0547">Nucleotide-binding</keyword>
<dbReference type="GO" id="GO:0044208">
    <property type="term" value="P:'de novo' AMP biosynthetic process"/>
    <property type="evidence" value="ECO:0007669"/>
    <property type="project" value="UniProtKB-UniRule"/>
</dbReference>
<evidence type="ECO:0000256" key="2">
    <source>
        <dbReference type="ARBA" id="ARBA00022598"/>
    </source>
</evidence>
<keyword evidence="3 8" id="KW-0479">Metal-binding</keyword>
<dbReference type="Proteomes" id="UP000739538">
    <property type="component" value="Unassembled WGS sequence"/>
</dbReference>
<feature type="binding site" evidence="8">
    <location>
        <begin position="332"/>
        <end position="334"/>
    </location>
    <ligand>
        <name>GTP</name>
        <dbReference type="ChEBI" id="CHEBI:37565"/>
    </ligand>
</feature>
<evidence type="ECO:0000256" key="5">
    <source>
        <dbReference type="ARBA" id="ARBA00022755"/>
    </source>
</evidence>
<accession>A0A956NAK3</accession>
<dbReference type="PANTHER" id="PTHR11846">
    <property type="entry name" value="ADENYLOSUCCINATE SYNTHETASE"/>
    <property type="match status" value="1"/>
</dbReference>
<evidence type="ECO:0000256" key="1">
    <source>
        <dbReference type="ARBA" id="ARBA00011738"/>
    </source>
</evidence>
<dbReference type="GO" id="GO:0046040">
    <property type="term" value="P:IMP metabolic process"/>
    <property type="evidence" value="ECO:0007669"/>
    <property type="project" value="TreeGrafter"/>
</dbReference>
<dbReference type="PROSITE" id="PS01266">
    <property type="entry name" value="ADENYLOSUCCIN_SYN_1"/>
    <property type="match status" value="1"/>
</dbReference>
<sequence length="431" mass="47201">MTVTVVVGCQWGDEGKGKIVDLMARRMDWVARYQGGANAGHTVVVGRQKYVLHLVPSGILHPKPKCIIGHGVVVDPAYLLEELDGLSTRDIALEGRLFLSEGAHAILPYHKWLETLDGQDVRVGTTKRGVGPAYQDKMGRTGIRMYELLDPKRLRRRIDEHAERVERAFRGAGIAPPQPIEAARTEWLATYSGLAHRLRGFVADTVALLAEARERGEKILCEGAQGTFLDVDLGTYPFVTSSTTTASGAAFGLGLPPSALTKVVGICKAYATRVGEGPFPTELHGEDGEALRSQGGEFGATTGRPRRVGWLDLVQLRQAVRINGVTSIVLTKLDVLSGRSSLEIATRYRADGELRSYTPTDVEALERCEPVYETVPGWEEPLDRIRRYADLPLTARRYIERIEDGCGAPIRTVSVGSGRNQIITVPSRAQR</sequence>
<dbReference type="GO" id="GO:0005525">
    <property type="term" value="F:GTP binding"/>
    <property type="evidence" value="ECO:0007669"/>
    <property type="project" value="UniProtKB-UniRule"/>
</dbReference>
<comment type="function">
    <text evidence="8">Plays an important role in the de novo pathway of purine nucleotide biosynthesis. Catalyzes the first committed step in the biosynthesis of AMP from IMP.</text>
</comment>
<reference evidence="10" key="1">
    <citation type="submission" date="2020-04" db="EMBL/GenBank/DDBJ databases">
        <authorList>
            <person name="Zhang T."/>
        </authorList>
    </citation>
    <scope>NUCLEOTIDE SEQUENCE</scope>
    <source>
        <strain evidence="10">HKST-UBA02</strain>
    </source>
</reference>
<feature type="active site" description="Proton donor" evidence="8">
    <location>
        <position position="41"/>
    </location>
</feature>
<dbReference type="CDD" id="cd03108">
    <property type="entry name" value="AdSS"/>
    <property type="match status" value="1"/>
</dbReference>
<dbReference type="GO" id="GO:0004019">
    <property type="term" value="F:adenylosuccinate synthase activity"/>
    <property type="evidence" value="ECO:0007669"/>
    <property type="project" value="UniProtKB-UniRule"/>
</dbReference>
<comment type="similarity">
    <text evidence="8 9">Belongs to the adenylosuccinate synthetase family.</text>
</comment>
<comment type="subunit">
    <text evidence="1 8">Homodimer.</text>
</comment>
<dbReference type="InterPro" id="IPR001114">
    <property type="entry name" value="Adenylosuccinate_synthetase"/>
</dbReference>
<reference evidence="10" key="2">
    <citation type="journal article" date="2021" name="Microbiome">
        <title>Successional dynamics and alternative stable states in a saline activated sludge microbial community over 9 years.</title>
        <authorList>
            <person name="Wang Y."/>
            <person name="Ye J."/>
            <person name="Ju F."/>
            <person name="Liu L."/>
            <person name="Boyd J.A."/>
            <person name="Deng Y."/>
            <person name="Parks D.H."/>
            <person name="Jiang X."/>
            <person name="Yin X."/>
            <person name="Woodcroft B.J."/>
            <person name="Tyson G.W."/>
            <person name="Hugenholtz P."/>
            <person name="Polz M.F."/>
            <person name="Zhang T."/>
        </authorList>
    </citation>
    <scope>NUCLEOTIDE SEQUENCE</scope>
    <source>
        <strain evidence="10">HKST-UBA02</strain>
    </source>
</reference>
<evidence type="ECO:0000256" key="3">
    <source>
        <dbReference type="ARBA" id="ARBA00022723"/>
    </source>
</evidence>
<feature type="binding site" evidence="8">
    <location>
        <begin position="300"/>
        <end position="306"/>
    </location>
    <ligand>
        <name>substrate</name>
    </ligand>
</feature>
<proteinExistence type="inferred from homology"/>
<dbReference type="InterPro" id="IPR042110">
    <property type="entry name" value="Adenylosuccinate_synth_dom2"/>
</dbReference>
<dbReference type="Gene3D" id="1.10.300.10">
    <property type="entry name" value="Adenylosuccinate Synthetase, subunit A, domain 2"/>
    <property type="match status" value="1"/>
</dbReference>
<feature type="binding site" evidence="8">
    <location>
        <begin position="414"/>
        <end position="416"/>
    </location>
    <ligand>
        <name>GTP</name>
        <dbReference type="ChEBI" id="CHEBI:37565"/>
    </ligand>
</feature>
<dbReference type="InterPro" id="IPR018220">
    <property type="entry name" value="Adenylosuccin_syn_GTP-bd"/>
</dbReference>
<feature type="binding site" evidence="8">
    <location>
        <position position="140"/>
    </location>
    <ligand>
        <name>IMP</name>
        <dbReference type="ChEBI" id="CHEBI:58053"/>
        <note>ligand shared between dimeric partners</note>
    </ligand>
</feature>
<dbReference type="InterPro" id="IPR042109">
    <property type="entry name" value="Adenylosuccinate_synth_dom1"/>
</dbReference>
<dbReference type="PANTHER" id="PTHR11846:SF0">
    <property type="entry name" value="ADENYLOSUCCINATE SYNTHETASE"/>
    <property type="match status" value="1"/>
</dbReference>
<dbReference type="NCBIfam" id="TIGR00184">
    <property type="entry name" value="purA"/>
    <property type="match status" value="1"/>
</dbReference>
<dbReference type="AlphaFoldDB" id="A0A956NAK3"/>
<feature type="active site" description="Proton acceptor" evidence="8">
    <location>
        <position position="13"/>
    </location>
</feature>
<evidence type="ECO:0000313" key="11">
    <source>
        <dbReference type="Proteomes" id="UP000739538"/>
    </source>
</evidence>
<feature type="binding site" description="in other chain" evidence="8">
    <location>
        <position position="304"/>
    </location>
    <ligand>
        <name>IMP</name>
        <dbReference type="ChEBI" id="CHEBI:58053"/>
        <note>ligand shared between dimeric partners</note>
    </ligand>
</feature>
<feature type="binding site" evidence="8">
    <location>
        <begin position="40"/>
        <end position="42"/>
    </location>
    <ligand>
        <name>GTP</name>
        <dbReference type="ChEBI" id="CHEBI:37565"/>
    </ligand>
</feature>
<feature type="binding site" description="in other chain" evidence="8">
    <location>
        <begin position="13"/>
        <end position="16"/>
    </location>
    <ligand>
        <name>IMP</name>
        <dbReference type="ChEBI" id="CHEBI:58053"/>
        <note>ligand shared between dimeric partners</note>
    </ligand>
</feature>
<comment type="subcellular location">
    <subcellularLocation>
        <location evidence="8">Cytoplasm</location>
    </subcellularLocation>
</comment>
<feature type="binding site" description="in other chain" evidence="8">
    <location>
        <begin position="38"/>
        <end position="41"/>
    </location>
    <ligand>
        <name>IMP</name>
        <dbReference type="ChEBI" id="CHEBI:58053"/>
        <note>ligand shared between dimeric partners</note>
    </ligand>
</feature>
<feature type="binding site" description="in other chain" evidence="8">
    <location>
        <position position="126"/>
    </location>
    <ligand>
        <name>IMP</name>
        <dbReference type="ChEBI" id="CHEBI:58053"/>
        <note>ligand shared between dimeric partners</note>
    </ligand>
</feature>
<dbReference type="EC" id="6.3.4.4" evidence="8 9"/>
<feature type="binding site" description="in other chain" evidence="8">
    <location>
        <position position="240"/>
    </location>
    <ligand>
        <name>IMP</name>
        <dbReference type="ChEBI" id="CHEBI:58053"/>
        <note>ligand shared between dimeric partners</note>
    </ligand>
</feature>
<keyword evidence="5 8" id="KW-0658">Purine biosynthesis</keyword>
<feature type="binding site" description="in other chain" evidence="8">
    <location>
        <position position="225"/>
    </location>
    <ligand>
        <name>IMP</name>
        <dbReference type="ChEBI" id="CHEBI:58053"/>
        <note>ligand shared between dimeric partners</note>
    </ligand>
</feature>
<evidence type="ECO:0000256" key="8">
    <source>
        <dbReference type="HAMAP-Rule" id="MF_00011"/>
    </source>
</evidence>
<keyword evidence="6 8" id="KW-0460">Magnesium</keyword>
<dbReference type="FunFam" id="3.90.170.10:FF:000001">
    <property type="entry name" value="Adenylosuccinate synthetase"/>
    <property type="match status" value="1"/>
</dbReference>
<dbReference type="SUPFAM" id="SSF52540">
    <property type="entry name" value="P-loop containing nucleoside triphosphate hydrolases"/>
    <property type="match status" value="1"/>
</dbReference>
<comment type="cofactor">
    <cofactor evidence="8">
        <name>Mg(2+)</name>
        <dbReference type="ChEBI" id="CHEBI:18420"/>
    </cofactor>
    <text evidence="8">Binds 1 Mg(2+) ion per subunit.</text>
</comment>
<dbReference type="GO" id="GO:0000287">
    <property type="term" value="F:magnesium ion binding"/>
    <property type="evidence" value="ECO:0007669"/>
    <property type="project" value="UniProtKB-UniRule"/>
</dbReference>